<evidence type="ECO:0000313" key="2">
    <source>
        <dbReference type="EMBL" id="TXI35968.1"/>
    </source>
</evidence>
<sequence length="203" mass="22207">MSKKHAVIALAALSSLSAYSAEYQLTDTRARAILVADVLTAKCPTIPGFEGLITDYRIAASKLLSVASVDTDLYNQRYSKIINGINGQSESEFYADCAKFIPRISDMIPEMRADYDAYMGIISSEKQREAQKWSNALGMIASTLSAMGQQAQSYNYNFIPIPSGQVNFGAGSTSRGNYNHYLVNTPGGQRQCHVSPQGYIFCN</sequence>
<evidence type="ECO:0000256" key="1">
    <source>
        <dbReference type="SAM" id="SignalP"/>
    </source>
</evidence>
<reference evidence="2 3" key="1">
    <citation type="submission" date="2018-09" db="EMBL/GenBank/DDBJ databases">
        <title>Metagenome Assembled Genomes from an Advanced Water Purification Facility.</title>
        <authorList>
            <person name="Stamps B.W."/>
            <person name="Spear J.R."/>
        </authorList>
    </citation>
    <scope>NUCLEOTIDE SEQUENCE [LARGE SCALE GENOMIC DNA]</scope>
    <source>
        <strain evidence="2">Bin_52_1</strain>
    </source>
</reference>
<dbReference type="EMBL" id="SSFO01000007">
    <property type="protein sequence ID" value="TXI35968.1"/>
    <property type="molecule type" value="Genomic_DNA"/>
</dbReference>
<protein>
    <recommendedName>
        <fullName evidence="4">DUF1311 domain-containing protein</fullName>
    </recommendedName>
</protein>
<proteinExistence type="predicted"/>
<feature type="chain" id="PRO_5022896861" description="DUF1311 domain-containing protein" evidence="1">
    <location>
        <begin position="21"/>
        <end position="203"/>
    </location>
</feature>
<evidence type="ECO:0000313" key="3">
    <source>
        <dbReference type="Proteomes" id="UP000321110"/>
    </source>
</evidence>
<accession>A0A5C7WHB4</accession>
<dbReference type="AlphaFoldDB" id="A0A5C7WHB4"/>
<keyword evidence="1" id="KW-0732">Signal</keyword>
<organism evidence="2 3">
    <name type="scientific">Aquipseudomonas alcaligenes</name>
    <name type="common">Pseudomonas alcaligenes</name>
    <dbReference type="NCBI Taxonomy" id="43263"/>
    <lineage>
        <taxon>Bacteria</taxon>
        <taxon>Pseudomonadati</taxon>
        <taxon>Pseudomonadota</taxon>
        <taxon>Gammaproteobacteria</taxon>
        <taxon>Pseudomonadales</taxon>
        <taxon>Pseudomonadaceae</taxon>
        <taxon>Aquipseudomonas</taxon>
    </lineage>
</organism>
<name>A0A5C7WHB4_AQUAC</name>
<gene>
    <name evidence="2" type="ORF">E6Q69_00365</name>
</gene>
<feature type="signal peptide" evidence="1">
    <location>
        <begin position="1"/>
        <end position="20"/>
    </location>
</feature>
<evidence type="ECO:0008006" key="4">
    <source>
        <dbReference type="Google" id="ProtNLM"/>
    </source>
</evidence>
<dbReference type="Proteomes" id="UP000321110">
    <property type="component" value="Unassembled WGS sequence"/>
</dbReference>
<comment type="caution">
    <text evidence="2">The sequence shown here is derived from an EMBL/GenBank/DDBJ whole genome shotgun (WGS) entry which is preliminary data.</text>
</comment>